<dbReference type="AlphaFoldDB" id="A0A9Q3UPR4"/>
<proteinExistence type="predicted"/>
<keyword evidence="2" id="KW-1185">Reference proteome</keyword>
<comment type="caution">
    <text evidence="1">The sequence shown here is derived from an EMBL/GenBank/DDBJ whole genome shotgun (WGS) entry which is preliminary data.</text>
</comment>
<organism evidence="1 2">
    <name type="scientific">Alloalcanivorax marinus</name>
    <dbReference type="NCBI Taxonomy" id="1177169"/>
    <lineage>
        <taxon>Bacteria</taxon>
        <taxon>Pseudomonadati</taxon>
        <taxon>Pseudomonadota</taxon>
        <taxon>Gammaproteobacteria</taxon>
        <taxon>Oceanospirillales</taxon>
        <taxon>Alcanivoracaceae</taxon>
        <taxon>Alloalcanivorax</taxon>
    </lineage>
</organism>
<dbReference type="RefSeq" id="WP_228234140.1">
    <property type="nucleotide sequence ID" value="NZ_JAJGNA010000013.1"/>
</dbReference>
<protein>
    <submittedName>
        <fullName evidence="1">Uncharacterized protein</fullName>
    </submittedName>
</protein>
<reference evidence="1" key="1">
    <citation type="submission" date="2021-10" db="EMBL/GenBank/DDBJ databases">
        <title>The diversity and Nitrogen Metabolism of Culturable Nitrate-Utilizing Bacteria Within the Oxygen Minimum Zone of the Changjiang (Yangtze River)Estuary.</title>
        <authorList>
            <person name="Zhang D."/>
            <person name="Zheng J."/>
            <person name="Liu S."/>
            <person name="He W."/>
        </authorList>
    </citation>
    <scope>NUCLEOTIDE SEQUENCE</scope>
    <source>
        <strain evidence="1">FXH-223</strain>
    </source>
</reference>
<gene>
    <name evidence="1" type="ORF">LL252_11735</name>
</gene>
<accession>A0A9Q3UPR4</accession>
<dbReference type="EMBL" id="JAJGNA010000013">
    <property type="protein sequence ID" value="MCC4309244.1"/>
    <property type="molecule type" value="Genomic_DNA"/>
</dbReference>
<evidence type="ECO:0000313" key="2">
    <source>
        <dbReference type="Proteomes" id="UP001108027"/>
    </source>
</evidence>
<sequence length="200" mass="22528">MGSQAKWTGPEAPSRLALEAVDNRIVALTEYLTVYRAGAGSPGRARHQRIRELRHDIARLRAWSHYLRGAARRPLWWRALRRLGIWFGGERHARPGRRRPRGAGVRRLSAFSVVDRALAAQLEDYQGRLLTLGLARGPLADDLLATRQRLQGCVDRLQQERRLLAADAGRVAVICWVLSRVVRVRGWLGLGEPRTGVLDP</sequence>
<name>A0A9Q3UPR4_9GAMM</name>
<dbReference type="Proteomes" id="UP001108027">
    <property type="component" value="Unassembled WGS sequence"/>
</dbReference>
<evidence type="ECO:0000313" key="1">
    <source>
        <dbReference type="EMBL" id="MCC4309244.1"/>
    </source>
</evidence>